<dbReference type="Proteomes" id="UP000216300">
    <property type="component" value="Unassembled WGS sequence"/>
</dbReference>
<feature type="compositionally biased region" description="Low complexity" evidence="1">
    <location>
        <begin position="483"/>
        <end position="492"/>
    </location>
</feature>
<keyword evidence="4" id="KW-1185">Reference proteome</keyword>
<dbReference type="Gene3D" id="3.40.50.300">
    <property type="entry name" value="P-loop containing nucleotide triphosphate hydrolases"/>
    <property type="match status" value="1"/>
</dbReference>
<feature type="domain" description="KAP NTPase" evidence="2">
    <location>
        <begin position="27"/>
        <end position="383"/>
    </location>
</feature>
<dbReference type="PANTHER" id="PTHR22674">
    <property type="entry name" value="NTPASE, KAP FAMILY P-LOOP DOMAIN-CONTAINING 1"/>
    <property type="match status" value="1"/>
</dbReference>
<dbReference type="EMBL" id="NMVJ01000001">
    <property type="protein sequence ID" value="OYN92412.1"/>
    <property type="molecule type" value="Genomic_DNA"/>
</dbReference>
<evidence type="ECO:0000313" key="4">
    <source>
        <dbReference type="Proteomes" id="UP000216300"/>
    </source>
</evidence>
<evidence type="ECO:0000256" key="1">
    <source>
        <dbReference type="SAM" id="MobiDB-lite"/>
    </source>
</evidence>
<organism evidence="3 4">
    <name type="scientific">Parenemella sanctibonifatiensis</name>
    <dbReference type="NCBI Taxonomy" id="2016505"/>
    <lineage>
        <taxon>Bacteria</taxon>
        <taxon>Bacillati</taxon>
        <taxon>Actinomycetota</taxon>
        <taxon>Actinomycetes</taxon>
        <taxon>Propionibacteriales</taxon>
        <taxon>Propionibacteriaceae</taxon>
        <taxon>Parenemella</taxon>
    </lineage>
</organism>
<gene>
    <name evidence="3" type="ORF">CGZ91_02655</name>
</gene>
<dbReference type="InterPro" id="IPR052754">
    <property type="entry name" value="NTPase_KAP_P-loop"/>
</dbReference>
<accession>A0A255ESL7</accession>
<sequence length="668" mass="73090">MSTIEDLRGRLWSDEPSKVDFLAARAIAETVSDAVLDDALDPLAIGLSGPWGSGKTTVLELIKADLDSRSDPENAKIITVRTDPWRYDPAVGAKESLIGEVLDAIAAELTERLKDVEESKGEKIKKLLKRLSDRVDWAKAVKLAAKSSLTLQIPGVSDVLDLIREPASEGTDAGDQPRGLAGFKAEFAELLGAEEMAHVRRVAVLVDDLDRCLVDTVVETLEAIRLFLSVEGMAFVIAADEDRVADAIRTRLPDSSMPTERPEDEDALPAEPPSKLYLHKIVQTTVPLPALGAFDTESYVLLLQLQNRVDQRLTDEQLEKVITECHRLRMAGALDDLQAPDGLDVQRELSFARRLTTILYEKLRGNPRRIKRFLNDLNIRRSIAARRGIELDFDVVAKLMVLEVLLPDQFQSVLSWLRTGELRDRLESLEAQANRPKEPPVPAPPTELADHAPDEPAEMAADVTGAEPDDTAEDARPSEAEDAPTQAASAAAVAPHFAEDMIRWAKLPPDLHDLDLSPYLHLAASFRGDLLVSAELPQHLRDLAAQLASTRTVDRRQLTDESLRALTTDDVDQLLRHLGLRARDRIQEQRGAVAGIVRLATAHVAVQPAALDAFRRLPASDLQPGTAVILAGVEIPGMKDVINALAAQLPDGNIKKALTTPPPKGGKR</sequence>
<name>A0A255ESL7_9ACTN</name>
<comment type="caution">
    <text evidence="3">The sequence shown here is derived from an EMBL/GenBank/DDBJ whole genome shotgun (WGS) entry which is preliminary data.</text>
</comment>
<evidence type="ECO:0000259" key="2">
    <source>
        <dbReference type="Pfam" id="PF07693"/>
    </source>
</evidence>
<reference evidence="3 4" key="1">
    <citation type="submission" date="2017-07" db="EMBL/GenBank/DDBJ databases">
        <title>Draft whole genome sequences of clinical Proprionibacteriaceae strains.</title>
        <authorList>
            <person name="Bernier A.-M."/>
            <person name="Bernard K."/>
            <person name="Domingo M.-C."/>
        </authorList>
    </citation>
    <scope>NUCLEOTIDE SEQUENCE [LARGE SCALE GENOMIC DNA]</scope>
    <source>
        <strain evidence="3 4">NML 150081</strain>
    </source>
</reference>
<dbReference type="AlphaFoldDB" id="A0A255ESL7"/>
<protein>
    <submittedName>
        <fullName evidence="3">NTPase</fullName>
    </submittedName>
</protein>
<dbReference type="PANTHER" id="PTHR22674:SF6">
    <property type="entry name" value="NTPASE KAP FAMILY P-LOOP DOMAIN-CONTAINING PROTEIN 1"/>
    <property type="match status" value="1"/>
</dbReference>
<dbReference type="OrthoDB" id="88903at2"/>
<dbReference type="SUPFAM" id="SSF52540">
    <property type="entry name" value="P-loop containing nucleoside triphosphate hydrolases"/>
    <property type="match status" value="1"/>
</dbReference>
<evidence type="ECO:0000313" key="3">
    <source>
        <dbReference type="EMBL" id="OYN92412.1"/>
    </source>
</evidence>
<feature type="region of interest" description="Disordered" evidence="1">
    <location>
        <begin position="430"/>
        <end position="492"/>
    </location>
</feature>
<dbReference type="RefSeq" id="WP_094452381.1">
    <property type="nucleotide sequence ID" value="NZ_NMVJ01000001.1"/>
</dbReference>
<proteinExistence type="predicted"/>
<dbReference type="Pfam" id="PF07693">
    <property type="entry name" value="KAP_NTPase"/>
    <property type="match status" value="1"/>
</dbReference>
<feature type="region of interest" description="Disordered" evidence="1">
    <location>
        <begin position="251"/>
        <end position="270"/>
    </location>
</feature>
<dbReference type="InterPro" id="IPR011646">
    <property type="entry name" value="KAP_P-loop"/>
</dbReference>
<dbReference type="InterPro" id="IPR027417">
    <property type="entry name" value="P-loop_NTPase"/>
</dbReference>